<sequence>MADYKGNADLPGQKRLYAQATVAICLLKKAALRRAPMRATSCTYMPDALALTTSSFRTQRVRD</sequence>
<name>A0A0J1D1P6_9BURK</name>
<protein>
    <submittedName>
        <fullName evidence="1">Uncharacterized protein</fullName>
    </submittedName>
</protein>
<evidence type="ECO:0000313" key="1">
    <source>
        <dbReference type="EMBL" id="KLU26664.1"/>
    </source>
</evidence>
<reference evidence="1 2" key="1">
    <citation type="journal article" date="2015" name="Genome Announc.">
        <title>Draft Genome Sequence of Burkholderia sp. Strain PML1(12), an Ectomycorrhizosphere-Inhabiting Bacterium with Effective Mineral-Weathering Ability.</title>
        <authorList>
            <person name="Uroz S."/>
            <person name="Oger P."/>
        </authorList>
    </citation>
    <scope>NUCLEOTIDE SEQUENCE [LARGE SCALE GENOMIC DNA]</scope>
    <source>
        <strain evidence="2">PML1(12)</strain>
    </source>
</reference>
<dbReference type="AlphaFoldDB" id="A0A0J1D1P6"/>
<gene>
    <name evidence="1" type="ORF">EOS_07790</name>
</gene>
<keyword evidence="2" id="KW-1185">Reference proteome</keyword>
<proteinExistence type="predicted"/>
<accession>A0A0J1D1P6</accession>
<dbReference type="Proteomes" id="UP000035963">
    <property type="component" value="Unassembled WGS sequence"/>
</dbReference>
<evidence type="ECO:0000313" key="2">
    <source>
        <dbReference type="Proteomes" id="UP000035963"/>
    </source>
</evidence>
<dbReference type="PATRIC" id="fig|908627.4.peg.1719"/>
<dbReference type="EMBL" id="AEJF01000062">
    <property type="protein sequence ID" value="KLU26664.1"/>
    <property type="molecule type" value="Genomic_DNA"/>
</dbReference>
<comment type="caution">
    <text evidence="1">The sequence shown here is derived from an EMBL/GenBank/DDBJ whole genome shotgun (WGS) entry which is preliminary data.</text>
</comment>
<organism evidence="1 2">
    <name type="scientific">Caballeronia mineralivorans PML1(12)</name>
    <dbReference type="NCBI Taxonomy" id="908627"/>
    <lineage>
        <taxon>Bacteria</taxon>
        <taxon>Pseudomonadati</taxon>
        <taxon>Pseudomonadota</taxon>
        <taxon>Betaproteobacteria</taxon>
        <taxon>Burkholderiales</taxon>
        <taxon>Burkholderiaceae</taxon>
        <taxon>Caballeronia</taxon>
    </lineage>
</organism>